<feature type="domain" description="Aminopeptidase N-like N-terminal" evidence="1">
    <location>
        <begin position="15"/>
        <end position="90"/>
    </location>
</feature>
<sequence>MGDWYFISFFSDLKMKYLVVTQFQATDARSAFPCFDEPGIKSTFDIILERNSTSDMITLSNMPILYSVNSSHEGFIADHYQTTVIMPTYLLAFAVCDFPYKNKTTKYNTDQAYFVIHYILLC</sequence>
<dbReference type="InterPro" id="IPR001930">
    <property type="entry name" value="Peptidase_M1"/>
</dbReference>
<keyword evidence="3" id="KW-1185">Reference proteome</keyword>
<gene>
    <name evidence="2" type="ORF">KUTeg_006997</name>
</gene>
<dbReference type="Pfam" id="PF17900">
    <property type="entry name" value="Peptidase_M1_N"/>
    <property type="match status" value="1"/>
</dbReference>
<dbReference type="SUPFAM" id="SSF63737">
    <property type="entry name" value="Leukotriene A4 hydrolase N-terminal domain"/>
    <property type="match status" value="1"/>
</dbReference>
<dbReference type="InterPro" id="IPR050344">
    <property type="entry name" value="Peptidase_M1_aminopeptidases"/>
</dbReference>
<dbReference type="PRINTS" id="PR00756">
    <property type="entry name" value="ALADIPTASE"/>
</dbReference>
<dbReference type="Proteomes" id="UP001217089">
    <property type="component" value="Unassembled WGS sequence"/>
</dbReference>
<evidence type="ECO:0000259" key="1">
    <source>
        <dbReference type="Pfam" id="PF17900"/>
    </source>
</evidence>
<dbReference type="PANTHER" id="PTHR11533">
    <property type="entry name" value="PROTEASE M1 ZINC METALLOPROTEASE"/>
    <property type="match status" value="1"/>
</dbReference>
<organism evidence="2 3">
    <name type="scientific">Tegillarca granosa</name>
    <name type="common">Malaysian cockle</name>
    <name type="synonym">Anadara granosa</name>
    <dbReference type="NCBI Taxonomy" id="220873"/>
    <lineage>
        <taxon>Eukaryota</taxon>
        <taxon>Metazoa</taxon>
        <taxon>Spiralia</taxon>
        <taxon>Lophotrochozoa</taxon>
        <taxon>Mollusca</taxon>
        <taxon>Bivalvia</taxon>
        <taxon>Autobranchia</taxon>
        <taxon>Pteriomorphia</taxon>
        <taxon>Arcoida</taxon>
        <taxon>Arcoidea</taxon>
        <taxon>Arcidae</taxon>
        <taxon>Tegillarca</taxon>
    </lineage>
</organism>
<dbReference type="Gene3D" id="2.60.40.1730">
    <property type="entry name" value="tricorn interacting facor f3 domain"/>
    <property type="match status" value="1"/>
</dbReference>
<reference evidence="2 3" key="1">
    <citation type="submission" date="2022-12" db="EMBL/GenBank/DDBJ databases">
        <title>Chromosome-level genome of Tegillarca granosa.</title>
        <authorList>
            <person name="Kim J."/>
        </authorList>
    </citation>
    <scope>NUCLEOTIDE SEQUENCE [LARGE SCALE GENOMIC DNA]</scope>
    <source>
        <strain evidence="2">Teg-2019</strain>
        <tissue evidence="2">Adductor muscle</tissue>
    </source>
</reference>
<dbReference type="InterPro" id="IPR042097">
    <property type="entry name" value="Aminopeptidase_N-like_N_sf"/>
</dbReference>
<protein>
    <recommendedName>
        <fullName evidence="1">Aminopeptidase N-like N-terminal domain-containing protein</fullName>
    </recommendedName>
</protein>
<accession>A0ABQ9FG56</accession>
<proteinExistence type="predicted"/>
<comment type="caution">
    <text evidence="2">The sequence shown here is derived from an EMBL/GenBank/DDBJ whole genome shotgun (WGS) entry which is preliminary data.</text>
</comment>
<dbReference type="InterPro" id="IPR045357">
    <property type="entry name" value="Aminopeptidase_N-like_N"/>
</dbReference>
<dbReference type="PANTHER" id="PTHR11533:SF294">
    <property type="entry name" value="THYROTROPIN-RELEASING HORMONE-DEGRADING ECTOENZYME"/>
    <property type="match status" value="1"/>
</dbReference>
<evidence type="ECO:0000313" key="3">
    <source>
        <dbReference type="Proteomes" id="UP001217089"/>
    </source>
</evidence>
<name>A0ABQ9FG56_TEGGR</name>
<dbReference type="EMBL" id="JARBDR010000337">
    <property type="protein sequence ID" value="KAJ8314847.1"/>
    <property type="molecule type" value="Genomic_DNA"/>
</dbReference>
<evidence type="ECO:0000313" key="2">
    <source>
        <dbReference type="EMBL" id="KAJ8314847.1"/>
    </source>
</evidence>